<accession>A0A1E7YMB7</accession>
<dbReference type="RefSeq" id="WP_070113688.1">
    <property type="nucleotide sequence ID" value="NZ_LZYE01000233.1"/>
</dbReference>
<name>A0A1E7YMB7_9PROT</name>
<comment type="caution">
    <text evidence="2">The sequence shown here is derived from an EMBL/GenBank/DDBJ whole genome shotgun (WGS) entry which is preliminary data.</text>
</comment>
<feature type="signal peptide" evidence="1">
    <location>
        <begin position="1"/>
        <end position="24"/>
    </location>
</feature>
<evidence type="ECO:0000313" key="3">
    <source>
        <dbReference type="Proteomes" id="UP000175616"/>
    </source>
</evidence>
<dbReference type="EMBL" id="LZYE01000233">
    <property type="protein sequence ID" value="OFC34855.1"/>
    <property type="molecule type" value="Genomic_DNA"/>
</dbReference>
<reference evidence="2 3" key="1">
    <citation type="submission" date="2016-06" db="EMBL/GenBank/DDBJ databases">
        <title>Gene turnover analysis identifies the evolutionary adaptation of the extremophile Acidithiobacillus caldus.</title>
        <authorList>
            <person name="Zhang X."/>
        </authorList>
    </citation>
    <scope>NUCLEOTIDE SEQUENCE [LARGE SCALE GENOMIC DNA]</scope>
    <source>
        <strain evidence="2 3">DX</strain>
    </source>
</reference>
<evidence type="ECO:0000256" key="1">
    <source>
        <dbReference type="SAM" id="SignalP"/>
    </source>
</evidence>
<sequence length="208" mass="20419">MSSQRLIGIAIALLSGSVSPMLYAAPAVLGNSLSSIISDNAMSNVRGATMANLAAGNDNLQANVASIIMSPNGQGVNAPDAVVQKNQVKSGSPSVTSQSTRITGNAFNNTTGILAINQAAGSANRESNQLGIVLGAAQPVTNAVLATSLPSVSGSTLNKTIKEEVTSVAVAATAFKGAGGIAQVNQVSGSGNASANSFALGVAPGALQ</sequence>
<evidence type="ECO:0000313" key="2">
    <source>
        <dbReference type="EMBL" id="OFC34855.1"/>
    </source>
</evidence>
<proteinExistence type="predicted"/>
<gene>
    <name evidence="2" type="ORF">BAE27_08750</name>
</gene>
<organism evidence="2 3">
    <name type="scientific">Acidithiobacillus caldus</name>
    <dbReference type="NCBI Taxonomy" id="33059"/>
    <lineage>
        <taxon>Bacteria</taxon>
        <taxon>Pseudomonadati</taxon>
        <taxon>Pseudomonadota</taxon>
        <taxon>Acidithiobacillia</taxon>
        <taxon>Acidithiobacillales</taxon>
        <taxon>Acidithiobacillaceae</taxon>
        <taxon>Acidithiobacillus</taxon>
    </lineage>
</organism>
<dbReference type="AlphaFoldDB" id="A0A1E7YMB7"/>
<dbReference type="Proteomes" id="UP000175616">
    <property type="component" value="Unassembled WGS sequence"/>
</dbReference>
<protein>
    <submittedName>
        <fullName evidence="2">Uncharacterized protein</fullName>
    </submittedName>
</protein>
<keyword evidence="1" id="KW-0732">Signal</keyword>
<feature type="chain" id="PRO_5009209046" evidence="1">
    <location>
        <begin position="25"/>
        <end position="208"/>
    </location>
</feature>